<comment type="caution">
    <text evidence="2">The sequence shown here is derived from an EMBL/GenBank/DDBJ whole genome shotgun (WGS) entry which is preliminary data.</text>
</comment>
<reference evidence="2" key="1">
    <citation type="journal article" date="2020" name="mSystems">
        <title>Genome- and Community-Level Interaction Insights into Carbon Utilization and Element Cycling Functions of Hydrothermarchaeota in Hydrothermal Sediment.</title>
        <authorList>
            <person name="Zhou Z."/>
            <person name="Liu Y."/>
            <person name="Xu W."/>
            <person name="Pan J."/>
            <person name="Luo Z.H."/>
            <person name="Li M."/>
        </authorList>
    </citation>
    <scope>NUCLEOTIDE SEQUENCE [LARGE SCALE GENOMIC DNA]</scope>
    <source>
        <strain evidence="2">SpSt-1074</strain>
    </source>
</reference>
<dbReference type="EMBL" id="DRXH01000116">
    <property type="protein sequence ID" value="HHM44325.1"/>
    <property type="molecule type" value="Genomic_DNA"/>
</dbReference>
<dbReference type="InterPro" id="IPR014729">
    <property type="entry name" value="Rossmann-like_a/b/a_fold"/>
</dbReference>
<dbReference type="Pfam" id="PF01902">
    <property type="entry name" value="Diphthami_syn_2"/>
    <property type="match status" value="1"/>
</dbReference>
<dbReference type="SUPFAM" id="SSF52402">
    <property type="entry name" value="Adenine nucleotide alpha hydrolases-like"/>
    <property type="match status" value="1"/>
</dbReference>
<organism evidence="2">
    <name type="scientific">Caldiarchaeum subterraneum</name>
    <dbReference type="NCBI Taxonomy" id="311458"/>
    <lineage>
        <taxon>Archaea</taxon>
        <taxon>Nitrososphaerota</taxon>
        <taxon>Candidatus Caldarchaeales</taxon>
        <taxon>Candidatus Caldarchaeaceae</taxon>
        <taxon>Candidatus Caldarchaeum</taxon>
    </lineage>
</organism>
<name>A0A7J3VTC2_CALS0</name>
<dbReference type="GO" id="GO:0017178">
    <property type="term" value="F:diphthine-ammonia ligase activity"/>
    <property type="evidence" value="ECO:0007669"/>
    <property type="project" value="UniProtKB-EC"/>
</dbReference>
<dbReference type="CDD" id="cd01994">
    <property type="entry name" value="AANH_PF0828-like"/>
    <property type="match status" value="1"/>
</dbReference>
<evidence type="ECO:0000313" key="2">
    <source>
        <dbReference type="EMBL" id="HHM44325.1"/>
    </source>
</evidence>
<gene>
    <name evidence="2" type="ORF">ENM31_03390</name>
</gene>
<sequence length="220" mass="24350">MKTAVSWSSGKDSVLTLHSLLEKGVEVAGLLCTLTESYRRVSMHGVRMELVEMQAQSIGIPLVKAFIPPGCSNEDYEAVMHRVCVSLKRDGVEAVAFGDIFLEDVRRYRERNLEKAGLAGLFPLWGRSTEELAERFLSLGYRAVVVAVDLEKLSTDYCGREFDHDFLSNLPSGCDPCGENGEFHTFVYAGPLLSKPVEFTPGGKVVHEGRFCFQDLLPAV</sequence>
<dbReference type="InterPro" id="IPR002761">
    <property type="entry name" value="Diphthami_syn_dom"/>
</dbReference>
<proteinExistence type="predicted"/>
<dbReference type="NCBIfam" id="TIGR00290">
    <property type="entry name" value="MJ0570_dom"/>
    <property type="match status" value="1"/>
</dbReference>
<feature type="domain" description="Diphthamide synthase" evidence="1">
    <location>
        <begin position="1"/>
        <end position="200"/>
    </location>
</feature>
<keyword evidence="2" id="KW-0436">Ligase</keyword>
<dbReference type="AlphaFoldDB" id="A0A7J3VTC2"/>
<accession>A0A7J3VTC2</accession>
<protein>
    <submittedName>
        <fullName evidence="2">Diphthine--ammonia ligase</fullName>
        <ecNumber evidence="2">6.3.1.14</ecNumber>
    </submittedName>
</protein>
<dbReference type="Gene3D" id="3.40.50.620">
    <property type="entry name" value="HUPs"/>
    <property type="match status" value="1"/>
</dbReference>
<dbReference type="Gene3D" id="3.90.1490.10">
    <property type="entry name" value="putative n-type atp pyrophosphatase, domain 2"/>
    <property type="match status" value="1"/>
</dbReference>
<evidence type="ECO:0000259" key="1">
    <source>
        <dbReference type="Pfam" id="PF01902"/>
    </source>
</evidence>
<dbReference type="EC" id="6.3.1.14" evidence="2"/>